<keyword evidence="11" id="KW-1185">Reference proteome</keyword>
<keyword evidence="4 8" id="KW-0812">Transmembrane</keyword>
<organism evidence="10 11">
    <name type="scientific">Paraliobacillus quinghaiensis</name>
    <dbReference type="NCBI Taxonomy" id="470815"/>
    <lineage>
        <taxon>Bacteria</taxon>
        <taxon>Bacillati</taxon>
        <taxon>Bacillota</taxon>
        <taxon>Bacilli</taxon>
        <taxon>Bacillales</taxon>
        <taxon>Bacillaceae</taxon>
        <taxon>Paraliobacillus</taxon>
    </lineage>
</organism>
<protein>
    <recommendedName>
        <fullName evidence="8">Cell division protein DivIB</fullName>
    </recommendedName>
</protein>
<evidence type="ECO:0000256" key="3">
    <source>
        <dbReference type="ARBA" id="ARBA00022618"/>
    </source>
</evidence>
<dbReference type="PROSITE" id="PS51779">
    <property type="entry name" value="POTRA"/>
    <property type="match status" value="1"/>
</dbReference>
<evidence type="ECO:0000256" key="1">
    <source>
        <dbReference type="ARBA" id="ARBA00004370"/>
    </source>
</evidence>
<keyword evidence="7 8" id="KW-0131">Cell cycle</keyword>
<sequence length="261" mass="29666">MEEKKVVSIEDRIPKLKQERKKKTNRRLIFYVSLFFILISIVAYLQSPLSRVQHITVTGNEYVTNEAIIAFSELSEEDNFWGIKMSQRAAKVGEHPEIKEVQVTRELPNTIVIKVEELDKVAYVKKEDGYYPLLENGEILESVDVSSLSSDAPILNNFTNNTYIIEIAKELYALPHAVSSLISEISWQPSDANPYKVWLFMNDGYEVESTIRNFATYLKSYPSIVSQLAKDQTGVIRIGDGGAIFDPYEKANKEEDNETAG</sequence>
<evidence type="ECO:0000256" key="7">
    <source>
        <dbReference type="ARBA" id="ARBA00023306"/>
    </source>
</evidence>
<name>A0A917TFC1_9BACI</name>
<dbReference type="InterPro" id="IPR005548">
    <property type="entry name" value="Cell_div_FtsQ/DivIB_C"/>
</dbReference>
<keyword evidence="2 8" id="KW-1003">Cell membrane</keyword>
<feature type="transmembrane region" description="Helical" evidence="8">
    <location>
        <begin position="28"/>
        <end position="45"/>
    </location>
</feature>
<evidence type="ECO:0000256" key="8">
    <source>
        <dbReference type="HAMAP-Rule" id="MF_00912"/>
    </source>
</evidence>
<feature type="domain" description="POTRA" evidence="9">
    <location>
        <begin position="50"/>
        <end position="118"/>
    </location>
</feature>
<dbReference type="InterPro" id="IPR050487">
    <property type="entry name" value="FtsQ_DivIB"/>
</dbReference>
<proteinExistence type="inferred from homology"/>
<dbReference type="PANTHER" id="PTHR37820:SF1">
    <property type="entry name" value="CELL DIVISION PROTEIN FTSQ"/>
    <property type="match status" value="1"/>
</dbReference>
<comment type="function">
    <text evidence="8">Cell division protein that may be involved in stabilizing or promoting the assembly of the division complex.</text>
</comment>
<gene>
    <name evidence="8 10" type="primary">divIB</name>
    <name evidence="10" type="ORF">GCM10011351_03090</name>
</gene>
<dbReference type="Pfam" id="PF08478">
    <property type="entry name" value="POTRA_1"/>
    <property type="match status" value="1"/>
</dbReference>
<comment type="caution">
    <text evidence="10">The sequence shown here is derived from an EMBL/GenBank/DDBJ whole genome shotgun (WGS) entry which is preliminary data.</text>
</comment>
<dbReference type="GO" id="GO:0032153">
    <property type="term" value="C:cell division site"/>
    <property type="evidence" value="ECO:0007669"/>
    <property type="project" value="UniProtKB-UniRule"/>
</dbReference>
<dbReference type="GO" id="GO:0043093">
    <property type="term" value="P:FtsZ-dependent cytokinesis"/>
    <property type="evidence" value="ECO:0007669"/>
    <property type="project" value="UniProtKB-UniRule"/>
</dbReference>
<dbReference type="Pfam" id="PF03799">
    <property type="entry name" value="FtsQ_DivIB_C"/>
    <property type="match status" value="1"/>
</dbReference>
<evidence type="ECO:0000259" key="9">
    <source>
        <dbReference type="PROSITE" id="PS51779"/>
    </source>
</evidence>
<dbReference type="Gene3D" id="3.10.20.310">
    <property type="entry name" value="membrane protein fhac"/>
    <property type="match status" value="1"/>
</dbReference>
<dbReference type="OrthoDB" id="1819027at2"/>
<dbReference type="PANTHER" id="PTHR37820">
    <property type="entry name" value="CELL DIVISION PROTEIN DIVIB"/>
    <property type="match status" value="1"/>
</dbReference>
<dbReference type="AlphaFoldDB" id="A0A917TFC1"/>
<evidence type="ECO:0000313" key="11">
    <source>
        <dbReference type="Proteomes" id="UP000618460"/>
    </source>
</evidence>
<comment type="subcellular location">
    <subcellularLocation>
        <location evidence="8">Cell membrane</location>
        <topology evidence="8">Single-pass type II membrane protein</topology>
    </subcellularLocation>
    <subcellularLocation>
        <location evidence="1">Membrane</location>
    </subcellularLocation>
    <text evidence="8">Localizes to the division septum.</text>
</comment>
<keyword evidence="6 8" id="KW-0472">Membrane</keyword>
<keyword evidence="5 8" id="KW-1133">Transmembrane helix</keyword>
<dbReference type="RefSeq" id="WP_117153021.1">
    <property type="nucleotide sequence ID" value="NZ_BMLG01000001.1"/>
</dbReference>
<evidence type="ECO:0000256" key="2">
    <source>
        <dbReference type="ARBA" id="ARBA00022475"/>
    </source>
</evidence>
<dbReference type="Gene3D" id="3.40.50.10960">
    <property type="match status" value="1"/>
</dbReference>
<dbReference type="InterPro" id="IPR026580">
    <property type="entry name" value="DivIB"/>
</dbReference>
<dbReference type="HAMAP" id="MF_00912">
    <property type="entry name" value="DivIB"/>
    <property type="match status" value="1"/>
</dbReference>
<keyword evidence="3 8" id="KW-0132">Cell division</keyword>
<dbReference type="InterPro" id="IPR013685">
    <property type="entry name" value="POTRA_FtsQ_type"/>
</dbReference>
<evidence type="ECO:0000256" key="6">
    <source>
        <dbReference type="ARBA" id="ARBA00023136"/>
    </source>
</evidence>
<reference evidence="10" key="2">
    <citation type="submission" date="2020-09" db="EMBL/GenBank/DDBJ databases">
        <authorList>
            <person name="Sun Q."/>
            <person name="Zhou Y."/>
        </authorList>
    </citation>
    <scope>NUCLEOTIDE SEQUENCE</scope>
    <source>
        <strain evidence="10">CGMCC 1.6333</strain>
    </source>
</reference>
<evidence type="ECO:0000256" key="5">
    <source>
        <dbReference type="ARBA" id="ARBA00022989"/>
    </source>
</evidence>
<dbReference type="EMBL" id="BMLG01000001">
    <property type="protein sequence ID" value="GGM20615.1"/>
    <property type="molecule type" value="Genomic_DNA"/>
</dbReference>
<comment type="similarity">
    <text evidence="8">Belongs to the FtsQ/DivIB family. DivIB subfamily.</text>
</comment>
<dbReference type="InterPro" id="IPR034746">
    <property type="entry name" value="POTRA"/>
</dbReference>
<dbReference type="Proteomes" id="UP000618460">
    <property type="component" value="Unassembled WGS sequence"/>
</dbReference>
<accession>A0A917TFC1</accession>
<dbReference type="GO" id="GO:0005886">
    <property type="term" value="C:plasma membrane"/>
    <property type="evidence" value="ECO:0007669"/>
    <property type="project" value="UniProtKB-SubCell"/>
</dbReference>
<evidence type="ECO:0000313" key="10">
    <source>
        <dbReference type="EMBL" id="GGM20615.1"/>
    </source>
</evidence>
<reference evidence="10" key="1">
    <citation type="journal article" date="2014" name="Int. J. Syst. Evol. Microbiol.">
        <title>Complete genome sequence of Corynebacterium casei LMG S-19264T (=DSM 44701T), isolated from a smear-ripened cheese.</title>
        <authorList>
            <consortium name="US DOE Joint Genome Institute (JGI-PGF)"/>
            <person name="Walter F."/>
            <person name="Albersmeier A."/>
            <person name="Kalinowski J."/>
            <person name="Ruckert C."/>
        </authorList>
    </citation>
    <scope>NUCLEOTIDE SEQUENCE</scope>
    <source>
        <strain evidence="10">CGMCC 1.6333</strain>
    </source>
</reference>
<evidence type="ECO:0000256" key="4">
    <source>
        <dbReference type="ARBA" id="ARBA00022692"/>
    </source>
</evidence>